<reference evidence="3" key="1">
    <citation type="submission" date="2015-12" db="EMBL/GenBank/DDBJ databases">
        <title>Update maize B73 reference genome by single molecule sequencing technologies.</title>
        <authorList>
            <consortium name="Maize Genome Sequencing Project"/>
            <person name="Ware D."/>
        </authorList>
    </citation>
    <scope>NUCLEOTIDE SEQUENCE [LARGE SCALE GENOMIC DNA]</scope>
    <source>
        <strain evidence="3">cv. B73</strain>
    </source>
</reference>
<evidence type="ECO:0000256" key="1">
    <source>
        <dbReference type="SAM" id="MobiDB-lite"/>
    </source>
</evidence>
<reference evidence="2" key="2">
    <citation type="submission" date="2019-07" db="EMBL/GenBank/DDBJ databases">
        <authorList>
            <person name="Seetharam A."/>
            <person name="Woodhouse M."/>
            <person name="Cannon E."/>
        </authorList>
    </citation>
    <scope>NUCLEOTIDE SEQUENCE [LARGE SCALE GENOMIC DNA]</scope>
    <source>
        <strain evidence="2">cv. B73</strain>
    </source>
</reference>
<evidence type="ECO:0000313" key="2">
    <source>
        <dbReference type="EnsemblPlants" id="Zm00001eb160180_P001"/>
    </source>
</evidence>
<dbReference type="Gramene" id="Zm00001eb160180_T001">
    <property type="protein sequence ID" value="Zm00001eb160180_P001"/>
    <property type="gene ID" value="Zm00001eb160180"/>
</dbReference>
<accession>A0A804NH44</accession>
<evidence type="ECO:0000313" key="3">
    <source>
        <dbReference type="Proteomes" id="UP000007305"/>
    </source>
</evidence>
<protein>
    <submittedName>
        <fullName evidence="2">Uncharacterized protein</fullName>
    </submittedName>
</protein>
<sequence length="185" mass="19071">MPVPPALRACIVSLPCGARPPACRAHAAERNGASALAHPHVALHIAICAASSPSILISHPNSSAEQRQTSGRPAGAKGRPFRSEGSSLHHGARRKAQEPRFQFFESLRACRNGTDGTAMRKGAASARGSGSTTPAQRNLLSARPNSDLDAAELQKDGSGLQAGGAFRRRDADPTAATAGGGELLN</sequence>
<feature type="region of interest" description="Disordered" evidence="1">
    <location>
        <begin position="114"/>
        <end position="185"/>
    </location>
</feature>
<dbReference type="EnsemblPlants" id="Zm00001eb160180_T001">
    <property type="protein sequence ID" value="Zm00001eb160180_P001"/>
    <property type="gene ID" value="Zm00001eb160180"/>
</dbReference>
<keyword evidence="3" id="KW-1185">Reference proteome</keyword>
<name>A0A804NH44_MAIZE</name>
<feature type="compositionally biased region" description="Polar residues" evidence="1">
    <location>
        <begin position="128"/>
        <end position="139"/>
    </location>
</feature>
<feature type="region of interest" description="Disordered" evidence="1">
    <location>
        <begin position="58"/>
        <end position="100"/>
    </location>
</feature>
<organism evidence="2 3">
    <name type="scientific">Zea mays</name>
    <name type="common">Maize</name>
    <dbReference type="NCBI Taxonomy" id="4577"/>
    <lineage>
        <taxon>Eukaryota</taxon>
        <taxon>Viridiplantae</taxon>
        <taxon>Streptophyta</taxon>
        <taxon>Embryophyta</taxon>
        <taxon>Tracheophyta</taxon>
        <taxon>Spermatophyta</taxon>
        <taxon>Magnoliopsida</taxon>
        <taxon>Liliopsida</taxon>
        <taxon>Poales</taxon>
        <taxon>Poaceae</taxon>
        <taxon>PACMAD clade</taxon>
        <taxon>Panicoideae</taxon>
        <taxon>Andropogonodae</taxon>
        <taxon>Andropogoneae</taxon>
        <taxon>Tripsacinae</taxon>
        <taxon>Zea</taxon>
    </lineage>
</organism>
<dbReference type="Proteomes" id="UP000007305">
    <property type="component" value="Chromosome 3"/>
</dbReference>
<dbReference type="AlphaFoldDB" id="A0A804NH44"/>
<dbReference type="InParanoid" id="A0A804NH44"/>
<proteinExistence type="predicted"/>
<feature type="compositionally biased region" description="Polar residues" evidence="1">
    <location>
        <begin position="58"/>
        <end position="71"/>
    </location>
</feature>
<reference evidence="2" key="3">
    <citation type="submission" date="2021-05" db="UniProtKB">
        <authorList>
            <consortium name="EnsemblPlants"/>
        </authorList>
    </citation>
    <scope>IDENTIFICATION</scope>
    <source>
        <strain evidence="2">cv. B73</strain>
    </source>
</reference>